<feature type="compositionally biased region" description="Basic and acidic residues" evidence="1">
    <location>
        <begin position="264"/>
        <end position="273"/>
    </location>
</feature>
<accession>A0A7N0T8E7</accession>
<sequence>MEDEGGKDWEIEEYSPSGGDRKVMGRLIRRGLRIGKTIVLTGVVISSAPFVLPPLMVVSAVGLACSVPFGVFVASYACAEKLMSKLLPMPKPPPPLPLMLEYKGFSQADEVSYIDLGSGEETYDEEEDHLMGETEADLGLRIPLEMDEEENETVSEDNYYQGKELMEEQMVEQGYEEDDENLAQEETQSMNISSNETHPLVQILRQERPIDNVRDEDLDLEQSTHEDITCSVIEVEGPYGLTIGAVEQTTDRKEAADADQGEQSMKEATDVKSSETPAVVQSVGEMYGLQEEKLDNQTVAADANGTTKRRKKTKKKKAKSGETSKEEPARNFHSEELENETASKADVRNTTDRNRLNLPDDKVAAVDEVNPSINAAGVVHPTESGTTSRNSSGRCFKASPNKALFSEEKIWEHIEALRTIVGYKVARQETCMEELKALYIFTGVEPPVSFGGSPDLRDSSGLVEVNDKLRFLMAIVGVK</sequence>
<dbReference type="PANTHER" id="PTHR37198">
    <property type="entry name" value="NUCLEOLIN"/>
    <property type="match status" value="1"/>
</dbReference>
<protein>
    <submittedName>
        <fullName evidence="3">Uncharacterized protein</fullName>
    </submittedName>
</protein>
<feature type="region of interest" description="Disordered" evidence="1">
    <location>
        <begin position="294"/>
        <end position="360"/>
    </location>
</feature>
<proteinExistence type="predicted"/>
<evidence type="ECO:0000256" key="2">
    <source>
        <dbReference type="SAM" id="Phobius"/>
    </source>
</evidence>
<feature type="region of interest" description="Disordered" evidence="1">
    <location>
        <begin position="250"/>
        <end position="277"/>
    </location>
</feature>
<keyword evidence="2" id="KW-0472">Membrane</keyword>
<feature type="transmembrane region" description="Helical" evidence="2">
    <location>
        <begin position="34"/>
        <end position="52"/>
    </location>
</feature>
<feature type="compositionally biased region" description="Basic residues" evidence="1">
    <location>
        <begin position="307"/>
        <end position="318"/>
    </location>
</feature>
<evidence type="ECO:0000313" key="4">
    <source>
        <dbReference type="Proteomes" id="UP000594263"/>
    </source>
</evidence>
<name>A0A7N0T8E7_KALFE</name>
<evidence type="ECO:0000313" key="3">
    <source>
        <dbReference type="EnsemblPlants" id="Kaladp0024s0830.1.v1.1"/>
    </source>
</evidence>
<dbReference type="Gramene" id="Kaladp0024s0830.1.v1.1">
    <property type="protein sequence ID" value="Kaladp0024s0830.1.v1.1"/>
    <property type="gene ID" value="Kaladp0024s0830.v1.1"/>
</dbReference>
<dbReference type="Proteomes" id="UP000594263">
    <property type="component" value="Unplaced"/>
</dbReference>
<organism evidence="3 4">
    <name type="scientific">Kalanchoe fedtschenkoi</name>
    <name type="common">Lavender scallops</name>
    <name type="synonym">South American air plant</name>
    <dbReference type="NCBI Taxonomy" id="63787"/>
    <lineage>
        <taxon>Eukaryota</taxon>
        <taxon>Viridiplantae</taxon>
        <taxon>Streptophyta</taxon>
        <taxon>Embryophyta</taxon>
        <taxon>Tracheophyta</taxon>
        <taxon>Spermatophyta</taxon>
        <taxon>Magnoliopsida</taxon>
        <taxon>eudicotyledons</taxon>
        <taxon>Gunneridae</taxon>
        <taxon>Pentapetalae</taxon>
        <taxon>Saxifragales</taxon>
        <taxon>Crassulaceae</taxon>
        <taxon>Kalanchoe</taxon>
    </lineage>
</organism>
<evidence type="ECO:0000256" key="1">
    <source>
        <dbReference type="SAM" id="MobiDB-lite"/>
    </source>
</evidence>
<dbReference type="OMA" id="NIRWIVN"/>
<keyword evidence="4" id="KW-1185">Reference proteome</keyword>
<dbReference type="EnsemblPlants" id="Kaladp0024s0830.1.v1.1">
    <property type="protein sequence ID" value="Kaladp0024s0830.1.v1.1"/>
    <property type="gene ID" value="Kaladp0024s0830.v1.1"/>
</dbReference>
<keyword evidence="2" id="KW-1133">Transmembrane helix</keyword>
<dbReference type="PANTHER" id="PTHR37198:SF1">
    <property type="entry name" value="NUCLEOLIN"/>
    <property type="match status" value="1"/>
</dbReference>
<feature type="transmembrane region" description="Helical" evidence="2">
    <location>
        <begin position="58"/>
        <end position="79"/>
    </location>
</feature>
<reference evidence="3" key="1">
    <citation type="submission" date="2021-01" db="UniProtKB">
        <authorList>
            <consortium name="EnsemblPlants"/>
        </authorList>
    </citation>
    <scope>IDENTIFICATION</scope>
</reference>
<feature type="compositionally biased region" description="Basic and acidic residues" evidence="1">
    <location>
        <begin position="319"/>
        <end position="360"/>
    </location>
</feature>
<dbReference type="AlphaFoldDB" id="A0A7N0T8E7"/>
<keyword evidence="2" id="KW-0812">Transmembrane</keyword>